<proteinExistence type="predicted"/>
<gene>
    <name evidence="1" type="ORF">SAMN05192574_101854</name>
</gene>
<evidence type="ECO:0000313" key="1">
    <source>
        <dbReference type="EMBL" id="SEM80170.1"/>
    </source>
</evidence>
<dbReference type="STRING" id="551995.SAMN05192574_101854"/>
<dbReference type="AlphaFoldDB" id="A0A1H8BB51"/>
<reference evidence="2" key="1">
    <citation type="submission" date="2016-10" db="EMBL/GenBank/DDBJ databases">
        <authorList>
            <person name="Varghese N."/>
            <person name="Submissions S."/>
        </authorList>
    </citation>
    <scope>NUCLEOTIDE SEQUENCE [LARGE SCALE GENOMIC DNA]</scope>
    <source>
        <strain evidence="2">Gh-48</strain>
    </source>
</reference>
<keyword evidence="2" id="KW-1185">Reference proteome</keyword>
<organism evidence="1 2">
    <name type="scientific">Mucilaginibacter gossypiicola</name>
    <dbReference type="NCBI Taxonomy" id="551995"/>
    <lineage>
        <taxon>Bacteria</taxon>
        <taxon>Pseudomonadati</taxon>
        <taxon>Bacteroidota</taxon>
        <taxon>Sphingobacteriia</taxon>
        <taxon>Sphingobacteriales</taxon>
        <taxon>Sphingobacteriaceae</taxon>
        <taxon>Mucilaginibacter</taxon>
    </lineage>
</organism>
<accession>A0A1H8BB51</accession>
<dbReference type="EMBL" id="FOCL01000001">
    <property type="protein sequence ID" value="SEM80170.1"/>
    <property type="molecule type" value="Genomic_DNA"/>
</dbReference>
<sequence length="336" mass="38719">MMQALEIEIVNSVPVLSALIKTIEQAGRSKDTYLLCEKKKRMTSLKFQEASQNLLGIKELALPNFFKKLGIRSLMMCDGYDMTSLTKYEFIVLNENNHENTWHDIKNEQLISDLFLLFKKCRAITFNHWTDLADTSSLLSGLFNDVIKPLVKQHLDFIFYLDDPGKKLLFQIDNILHVIEKFNMKGKVTFVLDEFEAVNLWMVLNGEMPNTTFNINTPNGLKKKCFSLLRTMNINRLLIYSINSVILFSEDQQFIFARRDFEEIAEIAADARDKFITGFSFGLLSKLDIQQCVALGLIMLGVQTEMKIPAGTTELLSYIEKWIADQGRSNDQYLYQ</sequence>
<dbReference type="Proteomes" id="UP000198942">
    <property type="component" value="Unassembled WGS sequence"/>
</dbReference>
<evidence type="ECO:0000313" key="2">
    <source>
        <dbReference type="Proteomes" id="UP000198942"/>
    </source>
</evidence>
<name>A0A1H8BB51_9SPHI</name>
<protein>
    <submittedName>
        <fullName evidence="1">Uncharacterized protein</fullName>
    </submittedName>
</protein>